<feature type="compositionally biased region" description="Low complexity" evidence="1">
    <location>
        <begin position="61"/>
        <end position="80"/>
    </location>
</feature>
<protein>
    <submittedName>
        <fullName evidence="7">EAL domain-containing protein</fullName>
    </submittedName>
</protein>
<evidence type="ECO:0000256" key="2">
    <source>
        <dbReference type="SAM" id="Phobius"/>
    </source>
</evidence>
<evidence type="ECO:0000259" key="3">
    <source>
        <dbReference type="PROSITE" id="PS50112"/>
    </source>
</evidence>
<keyword evidence="8" id="KW-1185">Reference proteome</keyword>
<comment type="caution">
    <text evidence="7">The sequence shown here is derived from an EMBL/GenBank/DDBJ whole genome shotgun (WGS) entry which is preliminary data.</text>
</comment>
<feature type="transmembrane region" description="Helical" evidence="2">
    <location>
        <begin position="390"/>
        <end position="409"/>
    </location>
</feature>
<dbReference type="AlphaFoldDB" id="A0A3A3Z2P0"/>
<dbReference type="PROSITE" id="PS50113">
    <property type="entry name" value="PAC"/>
    <property type="match status" value="1"/>
</dbReference>
<dbReference type="SUPFAM" id="SSF55785">
    <property type="entry name" value="PYP-like sensor domain (PAS domain)"/>
    <property type="match status" value="1"/>
</dbReference>
<feature type="transmembrane region" description="Helical" evidence="2">
    <location>
        <begin position="110"/>
        <end position="130"/>
    </location>
</feature>
<keyword evidence="2" id="KW-1133">Transmembrane helix</keyword>
<evidence type="ECO:0000259" key="4">
    <source>
        <dbReference type="PROSITE" id="PS50113"/>
    </source>
</evidence>
<sequence>MSRSSSVRRTKSSCLPMGRSSYGPGGRGQAPRRGDLPDPVPRAPRGAATWDGGPVRLSSQPGRRWTGARRGAPGRGPAVGAARGRTARLARRLLRPGQRLMRRLPVSGKFAVIAVAILVPLVATLAVQALSVREERAAAARAREGLAHLGPVVELRLATEQARSDLTVAGAAPRPSRLLLREVDAVEARYGGGSGWPAVRSAVLRAEPGQDRGAPQRREAYDEALDALDAHAARVADRSGLSLLGDLPTHLLVEGMLLDDLPSALEAARDLQDSALDDRPGAEDGPRLDRRGLEDAADRLAERTAALRTSLGPAALPVGSADGLYAALDGLHQRAQGVLHTVDPLDAVVSARQDLGVDGVVDEADALTMAGLAELDRRLADRAAALDRTLALQLGGTLLALAAAAYLFLSMFRATSQDLARVLADLEAVAVDAPGPRPVLRGRDELADLSRGVARTRRRIALLLAELQRQGARFRTLVQSSTDLTLVTTREGVVTYVSPAVGPLLGADAGAWLGSDVLGHVVDADRPRVRAALAALPRAAQGDRTVEWRVVRDDGAVRVLESTCRDLTADPSVGGVVWNTRDISDRHALQERLAHQAFHDPLTRLPNRLLFADRLEQALLRRGAAGPTVLLLDLDGFKDVNDSLGHAAGDQVIVEVARRLVACARSGDTVARLGGDEFAVLLEDVHDEATALALAGRVLAALQDPCVVAGLTLALRASVGVATADEDVRAADDLVRNADVTMYAAKRAGKGRVARFEATMRDSASERLDLSATLTGVVHRGELELHYQPIADAAAGRWYAVEALLRWRRPGRGLVPPCAFVPVAEETGAIVDIGRWVLATACRDLARLRRASPALADLRVSVNLSVRQLHDPRIVDDVARALGAAGLPAAALVVEITESGLVEETGLVLERIAAVRGLGVAVAVDDFGSGYSALGYLRRLPVDVLKVDRSFVAPLRADDEAAVALARSIVAMGDALGLRTVAEGVETLEQAELLTSMGCPHLQGYLLARPLPVRECEPVLRSGVPLAGRRPGAVRDA</sequence>
<evidence type="ECO:0000259" key="6">
    <source>
        <dbReference type="PROSITE" id="PS50887"/>
    </source>
</evidence>
<dbReference type="CDD" id="cd00130">
    <property type="entry name" value="PAS"/>
    <property type="match status" value="1"/>
</dbReference>
<dbReference type="InterPro" id="IPR035965">
    <property type="entry name" value="PAS-like_dom_sf"/>
</dbReference>
<dbReference type="Pfam" id="PF00563">
    <property type="entry name" value="EAL"/>
    <property type="match status" value="1"/>
</dbReference>
<dbReference type="InterPro" id="IPR000014">
    <property type="entry name" value="PAS"/>
</dbReference>
<dbReference type="Gene3D" id="3.30.450.20">
    <property type="entry name" value="PAS domain"/>
    <property type="match status" value="1"/>
</dbReference>
<dbReference type="InterPro" id="IPR000160">
    <property type="entry name" value="GGDEF_dom"/>
</dbReference>
<keyword evidence="2" id="KW-0812">Transmembrane</keyword>
<feature type="domain" description="GGDEF" evidence="6">
    <location>
        <begin position="625"/>
        <end position="758"/>
    </location>
</feature>
<dbReference type="PROSITE" id="PS50112">
    <property type="entry name" value="PAS"/>
    <property type="match status" value="1"/>
</dbReference>
<name>A0A3A3Z2P0_9ACTN</name>
<dbReference type="PANTHER" id="PTHR44757:SF2">
    <property type="entry name" value="BIOFILM ARCHITECTURE MAINTENANCE PROTEIN MBAA"/>
    <property type="match status" value="1"/>
</dbReference>
<dbReference type="InterPro" id="IPR029787">
    <property type="entry name" value="Nucleotide_cyclase"/>
</dbReference>
<dbReference type="InterPro" id="IPR043128">
    <property type="entry name" value="Rev_trsase/Diguanyl_cyclase"/>
</dbReference>
<feature type="compositionally biased region" description="Basic residues" evidence="1">
    <location>
        <begin position="1"/>
        <end position="11"/>
    </location>
</feature>
<keyword evidence="2" id="KW-0472">Membrane</keyword>
<dbReference type="NCBIfam" id="TIGR00254">
    <property type="entry name" value="GGDEF"/>
    <property type="match status" value="1"/>
</dbReference>
<dbReference type="InterPro" id="IPR001633">
    <property type="entry name" value="EAL_dom"/>
</dbReference>
<gene>
    <name evidence="7" type="ORF">D5H78_06870</name>
</gene>
<evidence type="ECO:0000313" key="7">
    <source>
        <dbReference type="EMBL" id="RJK96959.1"/>
    </source>
</evidence>
<feature type="region of interest" description="Disordered" evidence="1">
    <location>
        <begin position="1"/>
        <end position="80"/>
    </location>
</feature>
<dbReference type="Pfam" id="PF00989">
    <property type="entry name" value="PAS"/>
    <property type="match status" value="1"/>
</dbReference>
<dbReference type="Gene3D" id="3.30.70.270">
    <property type="match status" value="1"/>
</dbReference>
<dbReference type="InterPro" id="IPR035919">
    <property type="entry name" value="EAL_sf"/>
</dbReference>
<dbReference type="SUPFAM" id="SSF141868">
    <property type="entry name" value="EAL domain-like"/>
    <property type="match status" value="1"/>
</dbReference>
<feature type="region of interest" description="Disordered" evidence="1">
    <location>
        <begin position="271"/>
        <end position="293"/>
    </location>
</feature>
<reference evidence="7 8" key="1">
    <citation type="submission" date="2018-09" db="EMBL/GenBank/DDBJ databases">
        <title>YIM 75000 draft genome.</title>
        <authorList>
            <person name="Tang S."/>
            <person name="Feng Y."/>
        </authorList>
    </citation>
    <scope>NUCLEOTIDE SEQUENCE [LARGE SCALE GENOMIC DNA]</scope>
    <source>
        <strain evidence="7 8">YIM 75000</strain>
    </source>
</reference>
<dbReference type="CDD" id="cd01948">
    <property type="entry name" value="EAL"/>
    <property type="match status" value="1"/>
</dbReference>
<dbReference type="EMBL" id="QZEZ01000002">
    <property type="protein sequence ID" value="RJK96959.1"/>
    <property type="molecule type" value="Genomic_DNA"/>
</dbReference>
<dbReference type="Pfam" id="PF00990">
    <property type="entry name" value="GGDEF"/>
    <property type="match status" value="1"/>
</dbReference>
<dbReference type="SMART" id="SM00091">
    <property type="entry name" value="PAS"/>
    <property type="match status" value="1"/>
</dbReference>
<accession>A0A3A3Z2P0</accession>
<dbReference type="Proteomes" id="UP000265614">
    <property type="component" value="Unassembled WGS sequence"/>
</dbReference>
<feature type="domain" description="EAL" evidence="5">
    <location>
        <begin position="767"/>
        <end position="1024"/>
    </location>
</feature>
<dbReference type="CDD" id="cd01949">
    <property type="entry name" value="GGDEF"/>
    <property type="match status" value="1"/>
</dbReference>
<dbReference type="PANTHER" id="PTHR44757">
    <property type="entry name" value="DIGUANYLATE CYCLASE DGCP"/>
    <property type="match status" value="1"/>
</dbReference>
<dbReference type="InterPro" id="IPR052155">
    <property type="entry name" value="Biofilm_reg_signaling"/>
</dbReference>
<dbReference type="SMART" id="SM00267">
    <property type="entry name" value="GGDEF"/>
    <property type="match status" value="1"/>
</dbReference>
<organism evidence="7 8">
    <name type="scientific">Vallicoccus soli</name>
    <dbReference type="NCBI Taxonomy" id="2339232"/>
    <lineage>
        <taxon>Bacteria</taxon>
        <taxon>Bacillati</taxon>
        <taxon>Actinomycetota</taxon>
        <taxon>Actinomycetes</taxon>
        <taxon>Motilibacterales</taxon>
        <taxon>Vallicoccaceae</taxon>
        <taxon>Vallicoccus</taxon>
    </lineage>
</organism>
<dbReference type="SUPFAM" id="SSF55073">
    <property type="entry name" value="Nucleotide cyclase"/>
    <property type="match status" value="1"/>
</dbReference>
<evidence type="ECO:0000259" key="5">
    <source>
        <dbReference type="PROSITE" id="PS50883"/>
    </source>
</evidence>
<dbReference type="Gene3D" id="3.20.20.450">
    <property type="entry name" value="EAL domain"/>
    <property type="match status" value="1"/>
</dbReference>
<dbReference type="GO" id="GO:0006355">
    <property type="term" value="P:regulation of DNA-templated transcription"/>
    <property type="evidence" value="ECO:0007669"/>
    <property type="project" value="InterPro"/>
</dbReference>
<feature type="domain" description="PAS" evidence="3">
    <location>
        <begin position="470"/>
        <end position="543"/>
    </location>
</feature>
<feature type="domain" description="PAC" evidence="4">
    <location>
        <begin position="544"/>
        <end position="595"/>
    </location>
</feature>
<dbReference type="PROSITE" id="PS50883">
    <property type="entry name" value="EAL"/>
    <property type="match status" value="1"/>
</dbReference>
<dbReference type="NCBIfam" id="TIGR00229">
    <property type="entry name" value="sensory_box"/>
    <property type="match status" value="1"/>
</dbReference>
<evidence type="ECO:0000313" key="8">
    <source>
        <dbReference type="Proteomes" id="UP000265614"/>
    </source>
</evidence>
<dbReference type="InterPro" id="IPR013767">
    <property type="entry name" value="PAS_fold"/>
</dbReference>
<proteinExistence type="predicted"/>
<dbReference type="InterPro" id="IPR000700">
    <property type="entry name" value="PAS-assoc_C"/>
</dbReference>
<dbReference type="PROSITE" id="PS50887">
    <property type="entry name" value="GGDEF"/>
    <property type="match status" value="1"/>
</dbReference>
<evidence type="ECO:0000256" key="1">
    <source>
        <dbReference type="SAM" id="MobiDB-lite"/>
    </source>
</evidence>
<dbReference type="SMART" id="SM00052">
    <property type="entry name" value="EAL"/>
    <property type="match status" value="1"/>
</dbReference>